<dbReference type="AGR" id="RGD:1311805"/>
<dbReference type="Proteomes" id="UP000002494">
    <property type="component" value="Chromosome 18"/>
</dbReference>
<dbReference type="SUPFAM" id="SSF50978">
    <property type="entry name" value="WD40 repeat-like"/>
    <property type="match status" value="1"/>
</dbReference>
<dbReference type="PANTHER" id="PTHR12897">
    <property type="entry name" value="COLON CANCER-ASSOCIATED PROTEIN MIC1"/>
    <property type="match status" value="1"/>
</dbReference>
<evidence type="ECO:0000313" key="4">
    <source>
        <dbReference type="Proteomes" id="UP000002494"/>
    </source>
</evidence>
<dbReference type="GeneTree" id="ENSGT00390000009127"/>
<evidence type="ECO:0000259" key="1">
    <source>
        <dbReference type="Pfam" id="PF07035"/>
    </source>
</evidence>
<feature type="domain" description="Mic1" evidence="1">
    <location>
        <begin position="534"/>
        <end position="608"/>
    </location>
</feature>
<evidence type="ECO:0000313" key="5">
    <source>
        <dbReference type="RGD" id="1311805"/>
    </source>
</evidence>
<reference evidence="3" key="2">
    <citation type="submission" date="2025-08" db="UniProtKB">
        <authorList>
            <consortium name="Ensembl"/>
        </authorList>
    </citation>
    <scope>IDENTIFICATION</scope>
    <source>
        <strain evidence="3">Brown Norway</strain>
    </source>
</reference>
<dbReference type="InterPro" id="IPR040371">
    <property type="entry name" value="RMC1"/>
</dbReference>
<dbReference type="Pfam" id="PF07035">
    <property type="entry name" value="RMC1_C"/>
    <property type="match status" value="2"/>
</dbReference>
<evidence type="ECO:0007829" key="6">
    <source>
        <dbReference type="PeptideAtlas" id="A0A8I6A9A5"/>
    </source>
</evidence>
<dbReference type="AlphaFoldDB" id="A0A8I6A9A5"/>
<reference evidence="3" key="1">
    <citation type="submission" date="2024-01" db="EMBL/GenBank/DDBJ databases">
        <title>GRCr8: a new rat reference genome assembly contstructed from accurate long reads and long range scaffolding.</title>
        <authorList>
            <person name="Doris P.A."/>
            <person name="Kalbfleisch T."/>
            <person name="Li K."/>
            <person name="Howe K."/>
            <person name="Wood J."/>
        </authorList>
    </citation>
    <scope>NUCLEOTIDE SEQUENCE [LARGE SCALE GENOMIC DNA]</scope>
    <source>
        <strain evidence="3">Brown Norway</strain>
    </source>
</reference>
<dbReference type="PANTHER" id="PTHR12897:SF4">
    <property type="entry name" value="REGULATOR OF MON1-CCZ1 COMPLEX"/>
    <property type="match status" value="1"/>
</dbReference>
<dbReference type="InterPro" id="IPR009755">
    <property type="entry name" value="RMC1_C"/>
</dbReference>
<keyword evidence="4" id="KW-1185">Reference proteome</keyword>
<dbReference type="Pfam" id="PF21029">
    <property type="entry name" value="RMC1_N"/>
    <property type="match status" value="1"/>
</dbReference>
<name>A0A8I6A9A5_RAT</name>
<keyword evidence="6" id="KW-1267">Proteomics identification</keyword>
<feature type="domain" description="Mic1" evidence="1">
    <location>
        <begin position="383"/>
        <end position="533"/>
    </location>
</feature>
<dbReference type="RGD" id="1311805">
    <property type="gene designation" value="Rmc1"/>
</dbReference>
<dbReference type="GO" id="GO:0035658">
    <property type="term" value="C:Mon1-Ccz1 complex"/>
    <property type="evidence" value="ECO:0007669"/>
    <property type="project" value="InterPro"/>
</dbReference>
<evidence type="ECO:0000259" key="2">
    <source>
        <dbReference type="Pfam" id="PF21029"/>
    </source>
</evidence>
<organism evidence="3 4">
    <name type="scientific">Rattus norvegicus</name>
    <name type="common">Rat</name>
    <dbReference type="NCBI Taxonomy" id="10116"/>
    <lineage>
        <taxon>Eukaryota</taxon>
        <taxon>Metazoa</taxon>
        <taxon>Chordata</taxon>
        <taxon>Craniata</taxon>
        <taxon>Vertebrata</taxon>
        <taxon>Euteleostomi</taxon>
        <taxon>Mammalia</taxon>
        <taxon>Eutheria</taxon>
        <taxon>Euarchontoglires</taxon>
        <taxon>Glires</taxon>
        <taxon>Rodentia</taxon>
        <taxon>Myomorpha</taxon>
        <taxon>Muroidea</taxon>
        <taxon>Muridae</taxon>
        <taxon>Murinae</taxon>
        <taxon>Rattus</taxon>
    </lineage>
</organism>
<reference evidence="3" key="3">
    <citation type="submission" date="2025-09" db="UniProtKB">
        <authorList>
            <consortium name="Ensembl"/>
        </authorList>
    </citation>
    <scope>IDENTIFICATION</scope>
    <source>
        <strain evidence="3">Brown Norway</strain>
    </source>
</reference>
<feature type="domain" description="Regulator of MON1-CCZ1 complex N-terminal" evidence="2">
    <location>
        <begin position="26"/>
        <end position="144"/>
    </location>
</feature>
<gene>
    <name evidence="3 5" type="primary">Rmc1</name>
</gene>
<dbReference type="InterPro" id="IPR015943">
    <property type="entry name" value="WD40/YVTN_repeat-like_dom_sf"/>
</dbReference>
<dbReference type="InterPro" id="IPR049040">
    <property type="entry name" value="RMC1_N"/>
</dbReference>
<accession>A0A8I6A9A5</accession>
<evidence type="ECO:0000313" key="3">
    <source>
        <dbReference type="Ensembl" id="ENSRNOP00000088198.2"/>
    </source>
</evidence>
<proteinExistence type="evidence at protein level"/>
<dbReference type="Gene3D" id="2.130.10.10">
    <property type="entry name" value="YVTN repeat-like/Quinoprotein amine dehydrogenase"/>
    <property type="match status" value="1"/>
</dbReference>
<sequence length="634" mass="72305">MGSEDYYLELCERPVQFEKANPVNCVFFDEANKQVFAVRSGGATGVVVKGPDDRNPISFRMDDRGEVKCIKFSLENKILAVQRTSKAVDFCNFIPDNSQLEYTQECKTKNANILGFCWTSSTEIVFITDQGIEFYQVLPEKRSLKLLKSHNINVNWHMYCPESSVILLSTTVLENVLQPFYFKAGTMSKLPKFEIELPAAPKSTKLSLSERDIAMATIYGQLYVLFLRHHSRTSNSTGAEVVLYHLPREGACKKMHILKLNRTGKFALNVVDNLVVVHHQDTETSVIFDIRLRGEFDGTVTFHHPVLPARSIQPYQIPLAGPAAVTNQSPVPCKLYSSSWIVFQPDIIISASQGYLWNLQVKLQPIVNLLPDKGRLMDFLLQRKECKAVVLSVCSQMLSESDRATLPVIATVFDKLNHEYKKYLDAEQSYTMAVEAGQSRSNPPLKRPVRTQAVVDQSDVYTHVLSPFVENKETPPKFVIAVLMEYIRSLNQFQIPVQHYLHELVIKTLVQHNLFYMLHQFLQYHVLSDSKPLRLSTANDEIVEVLLSKHQVLAALRFIRGIGGHDNISARKFLDAAKQTDDVMLFYTIFRFFEQRNQRLRGNPNFTPGEHCEEHVAFFKQAFGEQALMRPTTF</sequence>
<protein>
    <submittedName>
        <fullName evidence="3">Regulator of MON1-CCZ1</fullName>
    </submittedName>
</protein>
<dbReference type="InterPro" id="IPR036322">
    <property type="entry name" value="WD40_repeat_dom_sf"/>
</dbReference>
<dbReference type="Ensembl" id="ENSRNOT00000108111.2">
    <property type="protein sequence ID" value="ENSRNOP00000088198.2"/>
    <property type="gene ID" value="ENSRNOG00000012597.9"/>
</dbReference>
<dbReference type="GO" id="GO:0010506">
    <property type="term" value="P:regulation of autophagy"/>
    <property type="evidence" value="ECO:0007669"/>
    <property type="project" value="InterPro"/>
</dbReference>